<accession>D0LYC1</accession>
<dbReference type="EMBL" id="CP001804">
    <property type="protein sequence ID" value="ACY16271.1"/>
    <property type="molecule type" value="Genomic_DNA"/>
</dbReference>
<evidence type="ECO:0008006" key="3">
    <source>
        <dbReference type="Google" id="ProtNLM"/>
    </source>
</evidence>
<sequence length="234" mass="24950">MYQRTALAAMTCVVAGCGNFIEPDDPEISVAISPREFTVATEQWELTSPSGTVFPELSCDASERQVCEAELGELCGSGNCESACVDNACELSIAVSLWRTVDLYEDNPRLRALGDAPLLEVDIGRVYFGVVENTLNFDMPPLTLSVAPADVMDAADLEAHAIATLPALSMPGPATEAALLLDEGQRAALAEQVRAYRTPFNLIVSTRVRLAANEPLPSGTLSAYIGVEATARQQ</sequence>
<evidence type="ECO:0000313" key="2">
    <source>
        <dbReference type="Proteomes" id="UP000001880"/>
    </source>
</evidence>
<dbReference type="Proteomes" id="UP000001880">
    <property type="component" value="Chromosome"/>
</dbReference>
<gene>
    <name evidence="1" type="ordered locus">Hoch_3771</name>
</gene>
<dbReference type="KEGG" id="hoh:Hoch_3771"/>
<dbReference type="STRING" id="502025.Hoch_3771"/>
<dbReference type="AlphaFoldDB" id="D0LYC1"/>
<organism evidence="1 2">
    <name type="scientific">Haliangium ochraceum (strain DSM 14365 / JCM 11303 / SMP-2)</name>
    <dbReference type="NCBI Taxonomy" id="502025"/>
    <lineage>
        <taxon>Bacteria</taxon>
        <taxon>Pseudomonadati</taxon>
        <taxon>Myxococcota</taxon>
        <taxon>Polyangia</taxon>
        <taxon>Haliangiales</taxon>
        <taxon>Kofleriaceae</taxon>
        <taxon>Haliangium</taxon>
    </lineage>
</organism>
<dbReference type="PROSITE" id="PS51257">
    <property type="entry name" value="PROKAR_LIPOPROTEIN"/>
    <property type="match status" value="1"/>
</dbReference>
<evidence type="ECO:0000313" key="1">
    <source>
        <dbReference type="EMBL" id="ACY16271.1"/>
    </source>
</evidence>
<reference evidence="1 2" key="1">
    <citation type="journal article" date="2010" name="Stand. Genomic Sci.">
        <title>Complete genome sequence of Haliangium ochraceum type strain (SMP-2).</title>
        <authorList>
            <consortium name="US DOE Joint Genome Institute (JGI-PGF)"/>
            <person name="Ivanova N."/>
            <person name="Daum C."/>
            <person name="Lang E."/>
            <person name="Abt B."/>
            <person name="Kopitz M."/>
            <person name="Saunders E."/>
            <person name="Lapidus A."/>
            <person name="Lucas S."/>
            <person name="Glavina Del Rio T."/>
            <person name="Nolan M."/>
            <person name="Tice H."/>
            <person name="Copeland A."/>
            <person name="Cheng J.F."/>
            <person name="Chen F."/>
            <person name="Bruce D."/>
            <person name="Goodwin L."/>
            <person name="Pitluck S."/>
            <person name="Mavromatis K."/>
            <person name="Pati A."/>
            <person name="Mikhailova N."/>
            <person name="Chen A."/>
            <person name="Palaniappan K."/>
            <person name="Land M."/>
            <person name="Hauser L."/>
            <person name="Chang Y.J."/>
            <person name="Jeffries C.D."/>
            <person name="Detter J.C."/>
            <person name="Brettin T."/>
            <person name="Rohde M."/>
            <person name="Goker M."/>
            <person name="Bristow J."/>
            <person name="Markowitz V."/>
            <person name="Eisen J.A."/>
            <person name="Hugenholtz P."/>
            <person name="Kyrpides N.C."/>
            <person name="Klenk H.P."/>
        </authorList>
    </citation>
    <scope>NUCLEOTIDE SEQUENCE [LARGE SCALE GENOMIC DNA]</scope>
    <source>
        <strain evidence="2">DSM 14365 / CIP 107738 / JCM 11303 / AJ 13395 / SMP-2</strain>
    </source>
</reference>
<dbReference type="HOGENOM" id="CLU_1183726_0_0_7"/>
<protein>
    <recommendedName>
        <fullName evidence="3">Lipoprotein</fullName>
    </recommendedName>
</protein>
<name>D0LYC1_HALO1</name>
<keyword evidence="2" id="KW-1185">Reference proteome</keyword>
<proteinExistence type="predicted"/>